<evidence type="ECO:0000256" key="4">
    <source>
        <dbReference type="ARBA" id="ARBA00022884"/>
    </source>
</evidence>
<gene>
    <name evidence="5 9" type="primary">rny</name>
    <name evidence="9" type="ORF">SALLE_v1c07400</name>
</gene>
<protein>
    <recommendedName>
        <fullName evidence="5 6">Ribonuclease Y</fullName>
        <shortName evidence="5">RNase Y</shortName>
        <ecNumber evidence="5 6">3.1.-.-</ecNumber>
    </recommendedName>
</protein>
<dbReference type="Pfam" id="PF12072">
    <property type="entry name" value="RNase_Y_N"/>
    <property type="match status" value="1"/>
</dbReference>
<dbReference type="InterPro" id="IPR006674">
    <property type="entry name" value="HD_domain"/>
</dbReference>
<feature type="coiled-coil region" evidence="7">
    <location>
        <begin position="70"/>
        <end position="97"/>
    </location>
</feature>
<dbReference type="GO" id="GO:0016787">
    <property type="term" value="F:hydrolase activity"/>
    <property type="evidence" value="ECO:0007669"/>
    <property type="project" value="UniProtKB-KW"/>
</dbReference>
<keyword evidence="5" id="KW-1133">Transmembrane helix</keyword>
<dbReference type="InterPro" id="IPR004087">
    <property type="entry name" value="KH_dom"/>
</dbReference>
<dbReference type="InterPro" id="IPR006675">
    <property type="entry name" value="HDIG_dom"/>
</dbReference>
<dbReference type="NCBIfam" id="TIGR03319">
    <property type="entry name" value="RNase_Y"/>
    <property type="match status" value="1"/>
</dbReference>
<dbReference type="PROSITE" id="PS51831">
    <property type="entry name" value="HD"/>
    <property type="match status" value="1"/>
</dbReference>
<organism evidence="9 10">
    <name type="scientific">Spiroplasma alleghenense</name>
    <dbReference type="NCBI Taxonomy" id="216931"/>
    <lineage>
        <taxon>Bacteria</taxon>
        <taxon>Bacillati</taxon>
        <taxon>Mycoplasmatota</taxon>
        <taxon>Mollicutes</taxon>
        <taxon>Entomoplasmatales</taxon>
        <taxon>Spiroplasmataceae</taxon>
        <taxon>Spiroplasma</taxon>
    </lineage>
</organism>
<reference evidence="9 10" key="1">
    <citation type="submission" date="2018-07" db="EMBL/GenBank/DDBJ databases">
        <title>Complete genome sequence of Spiroplasma alleghenense PLHS-1 (ATCC 51752).</title>
        <authorList>
            <person name="Chou L."/>
            <person name="Lee T.-Y."/>
            <person name="Tsai Y.-M."/>
            <person name="Kuo C.-H."/>
        </authorList>
    </citation>
    <scope>NUCLEOTIDE SEQUENCE [LARGE SCALE GENOMIC DNA]</scope>
    <source>
        <strain evidence="9 10">PLHS-1</strain>
    </source>
</reference>
<evidence type="ECO:0000256" key="7">
    <source>
        <dbReference type="SAM" id="Coils"/>
    </source>
</evidence>
<feature type="transmembrane region" description="Helical" evidence="5">
    <location>
        <begin position="6"/>
        <end position="29"/>
    </location>
</feature>
<dbReference type="HAMAP" id="MF_00335">
    <property type="entry name" value="RNase_Y"/>
    <property type="match status" value="1"/>
</dbReference>
<proteinExistence type="inferred from homology"/>
<keyword evidence="10" id="KW-1185">Reference proteome</keyword>
<dbReference type="SMART" id="SM00471">
    <property type="entry name" value="HDc"/>
    <property type="match status" value="1"/>
</dbReference>
<accession>A0A345Z481</accession>
<dbReference type="RefSeq" id="WP_115558310.1">
    <property type="nucleotide sequence ID" value="NZ_CP031376.1"/>
</dbReference>
<dbReference type="GO" id="GO:0006402">
    <property type="term" value="P:mRNA catabolic process"/>
    <property type="evidence" value="ECO:0007669"/>
    <property type="project" value="UniProtKB-UniRule"/>
</dbReference>
<dbReference type="InterPro" id="IPR003607">
    <property type="entry name" value="HD/PDEase_dom"/>
</dbReference>
<dbReference type="EMBL" id="CP031376">
    <property type="protein sequence ID" value="AXK51410.1"/>
    <property type="molecule type" value="Genomic_DNA"/>
</dbReference>
<dbReference type="PANTHER" id="PTHR12826">
    <property type="entry name" value="RIBONUCLEASE Y"/>
    <property type="match status" value="1"/>
</dbReference>
<dbReference type="SMART" id="SM00322">
    <property type="entry name" value="KH"/>
    <property type="match status" value="1"/>
</dbReference>
<keyword evidence="2 5" id="KW-0255">Endonuclease</keyword>
<dbReference type="Pfam" id="PF00013">
    <property type="entry name" value="KH_1"/>
    <property type="match status" value="1"/>
</dbReference>
<dbReference type="GO" id="GO:0003723">
    <property type="term" value="F:RNA binding"/>
    <property type="evidence" value="ECO:0007669"/>
    <property type="project" value="UniProtKB-UniRule"/>
</dbReference>
<dbReference type="PANTHER" id="PTHR12826:SF15">
    <property type="entry name" value="RIBONUCLEASE Y"/>
    <property type="match status" value="1"/>
</dbReference>
<dbReference type="GO" id="GO:0005886">
    <property type="term" value="C:plasma membrane"/>
    <property type="evidence" value="ECO:0007669"/>
    <property type="project" value="UniProtKB-SubCell"/>
</dbReference>
<evidence type="ECO:0000256" key="1">
    <source>
        <dbReference type="ARBA" id="ARBA00022722"/>
    </source>
</evidence>
<keyword evidence="7" id="KW-0175">Coiled coil</keyword>
<dbReference type="OrthoDB" id="9803205at2"/>
<keyword evidence="5" id="KW-1003">Cell membrane</keyword>
<dbReference type="CDD" id="cd22431">
    <property type="entry name" value="KH-I_RNaseY"/>
    <property type="match status" value="1"/>
</dbReference>
<dbReference type="CDD" id="cd00077">
    <property type="entry name" value="HDc"/>
    <property type="match status" value="1"/>
</dbReference>
<evidence type="ECO:0000313" key="10">
    <source>
        <dbReference type="Proteomes" id="UP000254792"/>
    </source>
</evidence>
<dbReference type="InterPro" id="IPR022711">
    <property type="entry name" value="RNase_Y_N"/>
</dbReference>
<dbReference type="SUPFAM" id="SSF109604">
    <property type="entry name" value="HD-domain/PDEase-like"/>
    <property type="match status" value="1"/>
</dbReference>
<evidence type="ECO:0000256" key="5">
    <source>
        <dbReference type="HAMAP-Rule" id="MF_00335"/>
    </source>
</evidence>
<dbReference type="InterPro" id="IPR036612">
    <property type="entry name" value="KH_dom_type_1_sf"/>
</dbReference>
<dbReference type="AlphaFoldDB" id="A0A345Z481"/>
<dbReference type="EC" id="3.1.-.-" evidence="5 6"/>
<keyword evidence="1 5" id="KW-0540">Nuclease</keyword>
<feature type="domain" description="HD" evidence="8">
    <location>
        <begin position="322"/>
        <end position="415"/>
    </location>
</feature>
<comment type="subcellular location">
    <subcellularLocation>
        <location evidence="5">Cell membrane</location>
        <topology evidence="5">Single-pass membrane protein</topology>
    </subcellularLocation>
</comment>
<dbReference type="Gene3D" id="3.30.1370.10">
    <property type="entry name" value="K Homology domain, type 1"/>
    <property type="match status" value="1"/>
</dbReference>
<dbReference type="GO" id="GO:0004521">
    <property type="term" value="F:RNA endonuclease activity"/>
    <property type="evidence" value="ECO:0007669"/>
    <property type="project" value="UniProtKB-UniRule"/>
</dbReference>
<dbReference type="Proteomes" id="UP000254792">
    <property type="component" value="Chromosome"/>
</dbReference>
<name>A0A345Z481_9MOLU</name>
<dbReference type="InterPro" id="IPR017705">
    <property type="entry name" value="Ribonuclease_Y"/>
</dbReference>
<dbReference type="NCBIfam" id="TIGR00277">
    <property type="entry name" value="HDIG"/>
    <property type="match status" value="1"/>
</dbReference>
<evidence type="ECO:0000256" key="3">
    <source>
        <dbReference type="ARBA" id="ARBA00022801"/>
    </source>
</evidence>
<dbReference type="Pfam" id="PF01966">
    <property type="entry name" value="HD"/>
    <property type="match status" value="1"/>
</dbReference>
<evidence type="ECO:0000256" key="2">
    <source>
        <dbReference type="ARBA" id="ARBA00022759"/>
    </source>
</evidence>
<evidence type="ECO:0000259" key="8">
    <source>
        <dbReference type="PROSITE" id="PS51831"/>
    </source>
</evidence>
<keyword evidence="5" id="KW-0812">Transmembrane</keyword>
<keyword evidence="3 5" id="KW-0378">Hydrolase</keyword>
<evidence type="ECO:0000256" key="6">
    <source>
        <dbReference type="NCBIfam" id="TIGR03319"/>
    </source>
</evidence>
<dbReference type="InterPro" id="IPR004088">
    <property type="entry name" value="KH_dom_type_1"/>
</dbReference>
<keyword evidence="4 5" id="KW-0694">RNA-binding</keyword>
<sequence length="506" mass="56729">MNSRTAVEVIIALTVLFSISIIAILVLCFSQRRQRLIKKAQDEAKKILISATADAKIHSDELIFQAEKKIMEKKYEISKLETDLEKKVNEISIQEKNLELKLESLFSKETIASNKYKEYEKKLEDVISALEIVSNISQEEAKEVLFKSVEHKFTKELNSLIKTKQLEAHNSAKANATELIVTAMEKYVVDVVAEKTTSFIKLPTNDIKGRIIGKEGRNIKALENFGGVDVIIDDTPNIITISSFNPIRREVATRALNNLIADGRIQPVKIEEEILKQQKEIEQITLEAGTQVIEELGIFNMDIELIKLIGKLKYRTSYGQNVLFHSIEVAKLAGTIAAELGLNTKLAIRSGLLHDIGKAVDFEEEGSHVVLGINIAQKYREDKVVINSIASHHGDFPREDLIAAIVSIADSMSAARPGARNNSAEDFLNRMSDIEKIAKSVEGVQNAYAIQSGRQIRIIVDPDLVEDWQLVGILNDLQELITKEVIIPGEITMTIIREKREIKIIR</sequence>
<keyword evidence="5" id="KW-0472">Membrane</keyword>
<evidence type="ECO:0000313" key="9">
    <source>
        <dbReference type="EMBL" id="AXK51410.1"/>
    </source>
</evidence>
<dbReference type="Gene3D" id="1.10.3210.10">
    <property type="entry name" value="Hypothetical protein af1432"/>
    <property type="match status" value="1"/>
</dbReference>
<dbReference type="PROSITE" id="PS50084">
    <property type="entry name" value="KH_TYPE_1"/>
    <property type="match status" value="1"/>
</dbReference>
<dbReference type="SUPFAM" id="SSF54791">
    <property type="entry name" value="Eukaryotic type KH-domain (KH-domain type I)"/>
    <property type="match status" value="1"/>
</dbReference>
<comment type="function">
    <text evidence="5">Endoribonuclease that initiates mRNA decay.</text>
</comment>
<comment type="similarity">
    <text evidence="5">Belongs to the RNase Y family.</text>
</comment>
<dbReference type="KEGG" id="salx:SALLE_v1c07400"/>